<protein>
    <recommendedName>
        <fullName evidence="7">Palmitoyltransferase</fullName>
        <ecNumber evidence="7">2.3.1.225</ecNumber>
    </recommendedName>
</protein>
<keyword evidence="3 7" id="KW-0812">Transmembrane</keyword>
<evidence type="ECO:0000256" key="3">
    <source>
        <dbReference type="ARBA" id="ARBA00022692"/>
    </source>
</evidence>
<feature type="compositionally biased region" description="Basic residues" evidence="8">
    <location>
        <begin position="432"/>
        <end position="444"/>
    </location>
</feature>
<evidence type="ECO:0000313" key="10">
    <source>
        <dbReference type="EMBL" id="KAF0980592.1"/>
    </source>
</evidence>
<dbReference type="OrthoDB" id="331948at2759"/>
<gene>
    <name evidence="10" type="ORF">FDP41_013075</name>
</gene>
<organism evidence="10 11">
    <name type="scientific">Naegleria fowleri</name>
    <name type="common">Brain eating amoeba</name>
    <dbReference type="NCBI Taxonomy" id="5763"/>
    <lineage>
        <taxon>Eukaryota</taxon>
        <taxon>Discoba</taxon>
        <taxon>Heterolobosea</taxon>
        <taxon>Tetramitia</taxon>
        <taxon>Eutetramitia</taxon>
        <taxon>Vahlkampfiidae</taxon>
        <taxon>Naegleria</taxon>
    </lineage>
</organism>
<evidence type="ECO:0000259" key="9">
    <source>
        <dbReference type="Pfam" id="PF01529"/>
    </source>
</evidence>
<keyword evidence="5 7" id="KW-0472">Membrane</keyword>
<keyword evidence="4 7" id="KW-1133">Transmembrane helix</keyword>
<dbReference type="VEuPathDB" id="AmoebaDB:NF0110250"/>
<dbReference type="GO" id="GO:0019706">
    <property type="term" value="F:protein-cysteine S-palmitoyltransferase activity"/>
    <property type="evidence" value="ECO:0007669"/>
    <property type="project" value="UniProtKB-EC"/>
</dbReference>
<dbReference type="GeneID" id="68120290"/>
<comment type="caution">
    <text evidence="10">The sequence shown here is derived from an EMBL/GenBank/DDBJ whole genome shotgun (WGS) entry which is preliminary data.</text>
</comment>
<evidence type="ECO:0000256" key="1">
    <source>
        <dbReference type="ARBA" id="ARBA00004141"/>
    </source>
</evidence>
<evidence type="ECO:0000256" key="8">
    <source>
        <dbReference type="SAM" id="MobiDB-lite"/>
    </source>
</evidence>
<reference evidence="10 11" key="1">
    <citation type="journal article" date="2019" name="Sci. Rep.">
        <title>Nanopore sequencing improves the draft genome of the human pathogenic amoeba Naegleria fowleri.</title>
        <authorList>
            <person name="Liechti N."/>
            <person name="Schurch N."/>
            <person name="Bruggmann R."/>
            <person name="Wittwer M."/>
        </authorList>
    </citation>
    <scope>NUCLEOTIDE SEQUENCE [LARGE SCALE GENOMIC DNA]</scope>
    <source>
        <strain evidence="10 11">ATCC 30894</strain>
    </source>
</reference>
<keyword evidence="11" id="KW-1185">Reference proteome</keyword>
<sequence>MLQFSIDKSLLNTNQTISLGGFSTLTITNQSNSMNSSNMNSNNTNNNFIPQSSTQQPSRQNSDPSSSNHQDLSNTIQSSSSCKNDPTNGTCSHQHHHRPSSPTLHRKSSKDSPCSNCIKVCQNSLLPGVVVALSCGAYLVGALFIVPFAFPFFHPERSSSMTRVLHVLNQMWGLFELAMLLWSYFRCMKTSPGVVLPNWQDSFSEEEVKTLLALEPQKHGEPRYCSKTGMNIPPRAHFSSVQKKVILRMDHYCVWVNNCVGLYNHKYFYLFLTYLVMAVTHFFFVTIFVVMAFIKDSSNIDVTVFLLTLVFNVFLVPMSCMIYLFWGWNTYLLLMNQTSIENFQLSEKRARAPKKKLNQEHLKYLNFYNVSYLTNVKQVLGQNIWKWFLPIPDDLGTDGYRFPTILPYDKIIEMQKETFTHVLPDSREHVRSSRGPHSKVRHSRYSSSRTESDDDDDGDSSEYGTDDELV</sequence>
<feature type="domain" description="Palmitoyltransferase DHHC" evidence="9">
    <location>
        <begin position="219"/>
        <end position="344"/>
    </location>
</feature>
<feature type="region of interest" description="Disordered" evidence="8">
    <location>
        <begin position="424"/>
        <end position="470"/>
    </location>
</feature>
<comment type="domain">
    <text evidence="7">The DHHC domain is required for palmitoyltransferase activity.</text>
</comment>
<comment type="similarity">
    <text evidence="7">Belongs to the DHHC palmitoyltransferase family.</text>
</comment>
<feature type="compositionally biased region" description="Basic residues" evidence="8">
    <location>
        <begin position="93"/>
        <end position="108"/>
    </location>
</feature>
<comment type="subcellular location">
    <subcellularLocation>
        <location evidence="1">Membrane</location>
        <topology evidence="1">Multi-pass membrane protein</topology>
    </subcellularLocation>
</comment>
<dbReference type="InterPro" id="IPR001594">
    <property type="entry name" value="Palmitoyltrfase_DHHC"/>
</dbReference>
<dbReference type="GO" id="GO:0016020">
    <property type="term" value="C:membrane"/>
    <property type="evidence" value="ECO:0007669"/>
    <property type="project" value="UniProtKB-SubCell"/>
</dbReference>
<feature type="transmembrane region" description="Helical" evidence="7">
    <location>
        <begin position="306"/>
        <end position="328"/>
    </location>
</feature>
<name>A0A6A5C1E3_NAEFO</name>
<dbReference type="InterPro" id="IPR039859">
    <property type="entry name" value="PFA4/ZDH16/20/ERF2-like"/>
</dbReference>
<accession>A0A6A5C1E3</accession>
<feature type="compositionally biased region" description="Polar residues" evidence="8">
    <location>
        <begin position="48"/>
        <end position="92"/>
    </location>
</feature>
<evidence type="ECO:0000256" key="2">
    <source>
        <dbReference type="ARBA" id="ARBA00022679"/>
    </source>
</evidence>
<evidence type="ECO:0000256" key="5">
    <source>
        <dbReference type="ARBA" id="ARBA00023136"/>
    </source>
</evidence>
<dbReference type="Proteomes" id="UP000444721">
    <property type="component" value="Unassembled WGS sequence"/>
</dbReference>
<evidence type="ECO:0000256" key="7">
    <source>
        <dbReference type="RuleBase" id="RU079119"/>
    </source>
</evidence>
<evidence type="ECO:0000256" key="4">
    <source>
        <dbReference type="ARBA" id="ARBA00022989"/>
    </source>
</evidence>
<dbReference type="Pfam" id="PF01529">
    <property type="entry name" value="DHHC"/>
    <property type="match status" value="1"/>
</dbReference>
<feature type="region of interest" description="Disordered" evidence="8">
    <location>
        <begin position="33"/>
        <end position="112"/>
    </location>
</feature>
<dbReference type="EMBL" id="VFQX01000017">
    <property type="protein sequence ID" value="KAF0980592.1"/>
    <property type="molecule type" value="Genomic_DNA"/>
</dbReference>
<evidence type="ECO:0000256" key="6">
    <source>
        <dbReference type="ARBA" id="ARBA00023315"/>
    </source>
</evidence>
<feature type="transmembrane region" description="Helical" evidence="7">
    <location>
        <begin position="267"/>
        <end position="294"/>
    </location>
</feature>
<dbReference type="AlphaFoldDB" id="A0A6A5C1E3"/>
<dbReference type="EC" id="2.3.1.225" evidence="7"/>
<dbReference type="PROSITE" id="PS50216">
    <property type="entry name" value="DHHC"/>
    <property type="match status" value="1"/>
</dbReference>
<feature type="transmembrane region" description="Helical" evidence="7">
    <location>
        <begin position="165"/>
        <end position="185"/>
    </location>
</feature>
<feature type="transmembrane region" description="Helical" evidence="7">
    <location>
        <begin position="125"/>
        <end position="153"/>
    </location>
</feature>
<feature type="compositionally biased region" description="Low complexity" evidence="8">
    <location>
        <begin position="33"/>
        <end position="47"/>
    </location>
</feature>
<comment type="catalytic activity">
    <reaction evidence="7">
        <text>L-cysteinyl-[protein] + hexadecanoyl-CoA = S-hexadecanoyl-L-cysteinyl-[protein] + CoA</text>
        <dbReference type="Rhea" id="RHEA:36683"/>
        <dbReference type="Rhea" id="RHEA-COMP:10131"/>
        <dbReference type="Rhea" id="RHEA-COMP:11032"/>
        <dbReference type="ChEBI" id="CHEBI:29950"/>
        <dbReference type="ChEBI" id="CHEBI:57287"/>
        <dbReference type="ChEBI" id="CHEBI:57379"/>
        <dbReference type="ChEBI" id="CHEBI:74151"/>
        <dbReference type="EC" id="2.3.1.225"/>
    </reaction>
</comment>
<keyword evidence="6 7" id="KW-0012">Acyltransferase</keyword>
<evidence type="ECO:0000313" key="11">
    <source>
        <dbReference type="Proteomes" id="UP000444721"/>
    </source>
</evidence>
<feature type="compositionally biased region" description="Acidic residues" evidence="8">
    <location>
        <begin position="452"/>
        <end position="470"/>
    </location>
</feature>
<dbReference type="VEuPathDB" id="AmoebaDB:FDP41_013075"/>
<proteinExistence type="inferred from homology"/>
<dbReference type="PANTHER" id="PTHR12246">
    <property type="entry name" value="PALMITOYLTRANSFERASE ZDHHC16"/>
    <property type="match status" value="1"/>
</dbReference>
<dbReference type="RefSeq" id="XP_044565305.1">
    <property type="nucleotide sequence ID" value="XM_044703665.1"/>
</dbReference>
<keyword evidence="2 7" id="KW-0808">Transferase</keyword>
<dbReference type="VEuPathDB" id="AmoebaDB:NfTy_035240"/>